<organism evidence="2 5">
    <name type="scientific">Cannabis sativa</name>
    <name type="common">Hemp</name>
    <name type="synonym">Marijuana</name>
    <dbReference type="NCBI Taxonomy" id="3483"/>
    <lineage>
        <taxon>Eukaryota</taxon>
        <taxon>Viridiplantae</taxon>
        <taxon>Streptophyta</taxon>
        <taxon>Embryophyta</taxon>
        <taxon>Tracheophyta</taxon>
        <taxon>Spermatophyta</taxon>
        <taxon>Magnoliopsida</taxon>
        <taxon>eudicotyledons</taxon>
        <taxon>Gunneridae</taxon>
        <taxon>Pentapetalae</taxon>
        <taxon>rosids</taxon>
        <taxon>fabids</taxon>
        <taxon>Rosales</taxon>
        <taxon>Cannabaceae</taxon>
        <taxon>Cannabis</taxon>
    </lineage>
</organism>
<dbReference type="InterPro" id="IPR036242">
    <property type="entry name" value="Agglutinin_dom_sf"/>
</dbReference>
<dbReference type="Pfam" id="PF07468">
    <property type="entry name" value="Agglutinin"/>
    <property type="match status" value="1"/>
</dbReference>
<dbReference type="AlphaFoldDB" id="A0A7J6DKE2"/>
<comment type="caution">
    <text evidence="2">The sequence shown here is derived from an EMBL/GenBank/DDBJ whole genome shotgun (WGS) entry which is preliminary data.</text>
</comment>
<keyword evidence="5" id="KW-1185">Reference proteome</keyword>
<dbReference type="EMBL" id="JAATIQ010001158">
    <property type="protein sequence ID" value="KAF4346104.1"/>
    <property type="molecule type" value="Genomic_DNA"/>
</dbReference>
<proteinExistence type="predicted"/>
<dbReference type="PANTHER" id="PTHR39244">
    <property type="entry name" value="NATTERIN-4"/>
    <property type="match status" value="1"/>
</dbReference>
<evidence type="ECO:0000313" key="3">
    <source>
        <dbReference type="EMBL" id="KAF4346104.1"/>
    </source>
</evidence>
<name>A0A7J6DKE2_CANSA</name>
<dbReference type="InterPro" id="IPR053237">
    <property type="entry name" value="Natterin_C"/>
</dbReference>
<evidence type="ECO:0000259" key="1">
    <source>
        <dbReference type="SMART" id="SM00791"/>
    </source>
</evidence>
<protein>
    <recommendedName>
        <fullName evidence="1">Agglutinin domain-containing protein</fullName>
    </recommendedName>
</protein>
<evidence type="ECO:0000313" key="5">
    <source>
        <dbReference type="Proteomes" id="UP000583929"/>
    </source>
</evidence>
<dbReference type="Proteomes" id="UP000583929">
    <property type="component" value="Unassembled WGS sequence"/>
</dbReference>
<evidence type="ECO:0000313" key="2">
    <source>
        <dbReference type="EMBL" id="KAF4346059.1"/>
    </source>
</evidence>
<dbReference type="SUPFAM" id="SSF50382">
    <property type="entry name" value="Agglutinin"/>
    <property type="match status" value="1"/>
</dbReference>
<dbReference type="EMBL" id="JAATIQ010001206">
    <property type="protein sequence ID" value="KAF4346059.1"/>
    <property type="molecule type" value="Genomic_DNA"/>
</dbReference>
<reference evidence="2 5" key="1">
    <citation type="journal article" date="2020" name="bioRxiv">
        <title>Sequence and annotation of 42 cannabis genomes reveals extensive copy number variation in cannabinoid synthesis and pathogen resistance genes.</title>
        <authorList>
            <person name="Mckernan K.J."/>
            <person name="Helbert Y."/>
            <person name="Kane L.T."/>
            <person name="Ebling H."/>
            <person name="Zhang L."/>
            <person name="Liu B."/>
            <person name="Eaton Z."/>
            <person name="Mclaughlin S."/>
            <person name="Kingan S."/>
            <person name="Baybayan P."/>
            <person name="Concepcion G."/>
            <person name="Jordan M."/>
            <person name="Riva A."/>
            <person name="Barbazuk W."/>
            <person name="Harkins T."/>
        </authorList>
    </citation>
    <scope>NUCLEOTIDE SEQUENCE [LARGE SCALE GENOMIC DNA]</scope>
    <source>
        <strain evidence="5">cv. Jamaican Lion 4</strain>
        <strain evidence="2">Father</strain>
        <tissue evidence="2">Leaf</tissue>
    </source>
</reference>
<accession>A0A7J6DKE2</accession>
<evidence type="ECO:0000313" key="4">
    <source>
        <dbReference type="EMBL" id="KAF4381380.1"/>
    </source>
</evidence>
<dbReference type="SMART" id="SM00791">
    <property type="entry name" value="Agglutinin"/>
    <property type="match status" value="1"/>
</dbReference>
<dbReference type="Gene3D" id="2.80.10.50">
    <property type="match status" value="1"/>
</dbReference>
<sequence>MEAKTSDTILWKAILRMREDLQRGICRKICNGNSTSICKRRVYIIRVEDSSYLSLHVNDDDKKTYLQFGNPLPAKKEDAQFDFITVAGQENQIRIQSVAINKYWRLERNNNWILVDDDLAHTNDSLFTLKHKPSTNEKVFYCVGNDKYCKAYSIGSVQDCLNARATTVDDGVAVDVIDV</sequence>
<feature type="domain" description="Agglutinin" evidence="1">
    <location>
        <begin position="42"/>
        <end position="178"/>
    </location>
</feature>
<dbReference type="InterPro" id="IPR008998">
    <property type="entry name" value="Agglutinin"/>
</dbReference>
<gene>
    <name evidence="2" type="ORF">G4B88_027801</name>
    <name evidence="3" type="ORF">G4B88_027832</name>
    <name evidence="4" type="ORF">G4B88_029735</name>
</gene>
<dbReference type="PANTHER" id="PTHR39244:SF5">
    <property type="entry name" value="NATTERIN-3-LIKE"/>
    <property type="match status" value="1"/>
</dbReference>
<dbReference type="EMBL" id="JAATIQ010000109">
    <property type="protein sequence ID" value="KAF4381380.1"/>
    <property type="molecule type" value="Genomic_DNA"/>
</dbReference>